<dbReference type="InterPro" id="IPR029485">
    <property type="entry name" value="CAT_C"/>
</dbReference>
<dbReference type="EMBL" id="JAAWWB010000028">
    <property type="protein sequence ID" value="KAG6747843.1"/>
    <property type="molecule type" value="Genomic_DNA"/>
</dbReference>
<evidence type="ECO:0000313" key="4">
    <source>
        <dbReference type="EMBL" id="KAG6747843.1"/>
    </source>
</evidence>
<gene>
    <name evidence="4" type="ORF">POTOM_047734</name>
</gene>
<keyword evidence="2" id="KW-0472">Membrane</keyword>
<reference evidence="4" key="1">
    <citation type="journal article" date="2020" name="bioRxiv">
        <title>Hybrid origin of Populus tomentosa Carr. identified through genome sequencing and phylogenomic analysis.</title>
        <authorList>
            <person name="An X."/>
            <person name="Gao K."/>
            <person name="Chen Z."/>
            <person name="Li J."/>
            <person name="Yang X."/>
            <person name="Yang X."/>
            <person name="Zhou J."/>
            <person name="Guo T."/>
            <person name="Zhao T."/>
            <person name="Huang S."/>
            <person name="Miao D."/>
            <person name="Khan W.U."/>
            <person name="Rao P."/>
            <person name="Ye M."/>
            <person name="Lei B."/>
            <person name="Liao W."/>
            <person name="Wang J."/>
            <person name="Ji L."/>
            <person name="Li Y."/>
            <person name="Guo B."/>
            <person name="Mustafa N.S."/>
            <person name="Li S."/>
            <person name="Yun Q."/>
            <person name="Keller S.R."/>
            <person name="Mao J."/>
            <person name="Zhang R."/>
            <person name="Strauss S.H."/>
        </authorList>
    </citation>
    <scope>NUCLEOTIDE SEQUENCE</scope>
    <source>
        <strain evidence="4">GM15</strain>
        <tissue evidence="4">Leaf</tissue>
    </source>
</reference>
<comment type="caution">
    <text evidence="4">The sequence shown here is derived from an EMBL/GenBank/DDBJ whole genome shotgun (WGS) entry which is preliminary data.</text>
</comment>
<feature type="transmembrane region" description="Helical" evidence="2">
    <location>
        <begin position="224"/>
        <end position="241"/>
    </location>
</feature>
<accession>A0A8X7YG58</accession>
<name>A0A8X7YG58_POPTO</name>
<dbReference type="Proteomes" id="UP000886885">
    <property type="component" value="Chromosome 14D"/>
</dbReference>
<feature type="transmembrane region" description="Helical" evidence="2">
    <location>
        <begin position="280"/>
        <end position="301"/>
    </location>
</feature>
<organism evidence="4 5">
    <name type="scientific">Populus tomentosa</name>
    <name type="common">Chinese white poplar</name>
    <dbReference type="NCBI Taxonomy" id="118781"/>
    <lineage>
        <taxon>Eukaryota</taxon>
        <taxon>Viridiplantae</taxon>
        <taxon>Streptophyta</taxon>
        <taxon>Embryophyta</taxon>
        <taxon>Tracheophyta</taxon>
        <taxon>Spermatophyta</taxon>
        <taxon>Magnoliopsida</taxon>
        <taxon>eudicotyledons</taxon>
        <taxon>Gunneridae</taxon>
        <taxon>Pentapetalae</taxon>
        <taxon>rosids</taxon>
        <taxon>fabids</taxon>
        <taxon>Malpighiales</taxon>
        <taxon>Salicaceae</taxon>
        <taxon>Saliceae</taxon>
        <taxon>Populus</taxon>
    </lineage>
</organism>
<comment type="similarity">
    <text evidence="1">Belongs to the amino acid-polyamine-organocation (APC) superfamily. Cationic amino acid transporter (CAT) (TC 2.A.3.3) family.</text>
</comment>
<dbReference type="PANTHER" id="PTHR43243">
    <property type="entry name" value="INNER MEMBRANE TRANSPORTER YGJI-RELATED"/>
    <property type="match status" value="1"/>
</dbReference>
<feature type="transmembrane region" description="Helical" evidence="2">
    <location>
        <begin position="307"/>
        <end position="325"/>
    </location>
</feature>
<keyword evidence="2" id="KW-1133">Transmembrane helix</keyword>
<sequence>MATTIGHNLQPMVHGKKPKQFLVIQAQRAAIQSQSLATVMATPIESKACKSGLFSMAIYVTLVIDYHIEEASIARSLTSYAVTILEMFPVLKDNIPNWIGHVFFAYVGFDAVANSAEESRRPQASGLAIRHHPKPFQIVFGVCLVINGMRRCCCWTYDSPFTTLLNTATCTYQSHLRVPATVLQHFDYQGSMLVVIACILTLLWKDKMTSQVSSRWTSSWREGVLFLITVACCSFAAGLFHRFSASFIFLAAHCCVICGIFLLTGFILHDNDTYKDPPGFSCPRVPIVPSACIFFSIFLFAQLHDEAWVRFVVLSIIMIGIYAFYHAKPGSDESIIYQRAPTEATR</sequence>
<evidence type="ECO:0000259" key="3">
    <source>
        <dbReference type="Pfam" id="PF13906"/>
    </source>
</evidence>
<feature type="transmembrane region" description="Helical" evidence="2">
    <location>
        <begin position="186"/>
        <end position="204"/>
    </location>
</feature>
<keyword evidence="2" id="KW-0812">Transmembrane</keyword>
<keyword evidence="5" id="KW-1185">Reference proteome</keyword>
<dbReference type="GO" id="GO:0015171">
    <property type="term" value="F:amino acid transmembrane transporter activity"/>
    <property type="evidence" value="ECO:0007669"/>
    <property type="project" value="TreeGrafter"/>
</dbReference>
<evidence type="ECO:0000313" key="5">
    <source>
        <dbReference type="Proteomes" id="UP000886885"/>
    </source>
</evidence>
<feature type="domain" description="Cationic amino acid transporter C-terminal" evidence="3">
    <location>
        <begin position="280"/>
        <end position="327"/>
    </location>
</feature>
<proteinExistence type="inferred from homology"/>
<dbReference type="OrthoDB" id="5982228at2759"/>
<evidence type="ECO:0000256" key="1">
    <source>
        <dbReference type="ARBA" id="ARBA00008572"/>
    </source>
</evidence>
<evidence type="ECO:0000256" key="2">
    <source>
        <dbReference type="SAM" id="Phobius"/>
    </source>
</evidence>
<dbReference type="AlphaFoldDB" id="A0A8X7YG58"/>
<dbReference type="Pfam" id="PF13906">
    <property type="entry name" value="AA_permease_C"/>
    <property type="match status" value="1"/>
</dbReference>
<protein>
    <recommendedName>
        <fullName evidence="3">Cationic amino acid transporter C-terminal domain-containing protein</fullName>
    </recommendedName>
</protein>
<feature type="transmembrane region" description="Helical" evidence="2">
    <location>
        <begin position="247"/>
        <end position="268"/>
    </location>
</feature>
<dbReference type="PANTHER" id="PTHR43243:SF45">
    <property type="entry name" value="CATIONIC AMINO ACID TRANSPORTER 9, CHLOROPLASTIC"/>
    <property type="match status" value="1"/>
</dbReference>